<dbReference type="EMBL" id="MTPW01000001">
    <property type="protein sequence ID" value="PQJ30612.1"/>
    <property type="molecule type" value="Genomic_DNA"/>
</dbReference>
<dbReference type="AlphaFoldDB" id="A0A2S7U8J3"/>
<name>A0A2S7U8J3_9FLAO</name>
<evidence type="ECO:0000313" key="2">
    <source>
        <dbReference type="Proteomes" id="UP000239747"/>
    </source>
</evidence>
<comment type="caution">
    <text evidence="1">The sequence shown here is derived from an EMBL/GenBank/DDBJ whole genome shotgun (WGS) entry which is preliminary data.</text>
</comment>
<dbReference type="RefSeq" id="WP_105069797.1">
    <property type="nucleotide sequence ID" value="NZ_MTPW01000001.1"/>
</dbReference>
<gene>
    <name evidence="1" type="ORF">BST92_01075</name>
</gene>
<reference evidence="1 2" key="1">
    <citation type="submission" date="2017-01" db="EMBL/GenBank/DDBJ databases">
        <title>Trade-off between light-utilization and light-protection in marine flavobacteria.</title>
        <authorList>
            <person name="Kumagai Y."/>
            <person name="Yoshizawa S."/>
            <person name="Kogure K."/>
            <person name="Iwasaki W."/>
        </authorList>
    </citation>
    <scope>NUCLEOTIDE SEQUENCE [LARGE SCALE GENOMIC DNA]</scope>
    <source>
        <strain evidence="1 2">KCTC 32109</strain>
    </source>
</reference>
<evidence type="ECO:0000313" key="1">
    <source>
        <dbReference type="EMBL" id="PQJ30612.1"/>
    </source>
</evidence>
<protein>
    <recommendedName>
        <fullName evidence="3">Cardiolipin synthetase</fullName>
    </recommendedName>
</protein>
<dbReference type="PROSITE" id="PS51257">
    <property type="entry name" value="PROKAR_LIPOPROTEIN"/>
    <property type="match status" value="1"/>
</dbReference>
<evidence type="ECO:0008006" key="3">
    <source>
        <dbReference type="Google" id="ProtNLM"/>
    </source>
</evidence>
<organism evidence="1 2">
    <name type="scientific">Nonlabens arenilitoris</name>
    <dbReference type="NCBI Taxonomy" id="1217969"/>
    <lineage>
        <taxon>Bacteria</taxon>
        <taxon>Pseudomonadati</taxon>
        <taxon>Bacteroidota</taxon>
        <taxon>Flavobacteriia</taxon>
        <taxon>Flavobacteriales</taxon>
        <taxon>Flavobacteriaceae</taxon>
        <taxon>Nonlabens</taxon>
    </lineage>
</organism>
<keyword evidence="2" id="KW-1185">Reference proteome</keyword>
<dbReference type="Proteomes" id="UP000239747">
    <property type="component" value="Unassembled WGS sequence"/>
</dbReference>
<accession>A0A2S7U8J3</accession>
<dbReference type="OrthoDB" id="6077795at2"/>
<proteinExistence type="predicted"/>
<sequence>MKSLIFIVLVIIGLSSCSDAELIENWKNPEVENFQAQKILILAISNDVENRQYFENRLVEQLNMKGVNAWNSDHFFGDSFTKRPKTEQEIKNVENRLLENGYDAILVSKVIGAENKVTLIKSYRNFNKTFETFNDDYYSNQDLYYSDEQLESYTIYHAESVLYGICPGKERQVIWKASVNVTKLDSEKKAIRDYCKMVLKTLEQLDLLILD</sequence>